<organism evidence="2 3">
    <name type="scientific">Pseudonocardia zijingensis</name>
    <dbReference type="NCBI Taxonomy" id="153376"/>
    <lineage>
        <taxon>Bacteria</taxon>
        <taxon>Bacillati</taxon>
        <taxon>Actinomycetota</taxon>
        <taxon>Actinomycetes</taxon>
        <taxon>Pseudonocardiales</taxon>
        <taxon>Pseudonocardiaceae</taxon>
        <taxon>Pseudonocardia</taxon>
    </lineage>
</organism>
<evidence type="ECO:0000256" key="1">
    <source>
        <dbReference type="SAM" id="MobiDB-lite"/>
    </source>
</evidence>
<dbReference type="EMBL" id="BAAAHP010000071">
    <property type="protein sequence ID" value="GAA0934386.1"/>
    <property type="molecule type" value="Genomic_DNA"/>
</dbReference>
<comment type="caution">
    <text evidence="2">The sequence shown here is derived from an EMBL/GenBank/DDBJ whole genome shotgun (WGS) entry which is preliminary data.</text>
</comment>
<sequence>MLAPGAVDPAGRHLRRQLLARVADLHLRVVEQDGARLRHRGGLDVGALALVAVDGQTGHDRGREQQQGGDAQHPRDHVLGAVGTAPGKAAGHVEQGAGIRARHDSACRPHPHGPRVLRRDSYRARIRAAASALSR</sequence>
<reference evidence="3" key="1">
    <citation type="journal article" date="2019" name="Int. J. Syst. Evol. Microbiol.">
        <title>The Global Catalogue of Microorganisms (GCM) 10K type strain sequencing project: providing services to taxonomists for standard genome sequencing and annotation.</title>
        <authorList>
            <consortium name="The Broad Institute Genomics Platform"/>
            <consortium name="The Broad Institute Genome Sequencing Center for Infectious Disease"/>
            <person name="Wu L."/>
            <person name="Ma J."/>
        </authorList>
    </citation>
    <scope>NUCLEOTIDE SEQUENCE [LARGE SCALE GENOMIC DNA]</scope>
    <source>
        <strain evidence="3">JCM 11117</strain>
    </source>
</reference>
<feature type="region of interest" description="Disordered" evidence="1">
    <location>
        <begin position="55"/>
        <end position="116"/>
    </location>
</feature>
<keyword evidence="3" id="KW-1185">Reference proteome</keyword>
<dbReference type="Proteomes" id="UP001499967">
    <property type="component" value="Unassembled WGS sequence"/>
</dbReference>
<accession>A0ABP4ABW6</accession>
<name>A0ABP4ABW6_9PSEU</name>
<evidence type="ECO:0000313" key="3">
    <source>
        <dbReference type="Proteomes" id="UP001499967"/>
    </source>
</evidence>
<proteinExistence type="predicted"/>
<evidence type="ECO:0000313" key="2">
    <source>
        <dbReference type="EMBL" id="GAA0934386.1"/>
    </source>
</evidence>
<protein>
    <submittedName>
        <fullName evidence="2">Uncharacterized protein</fullName>
    </submittedName>
</protein>
<gene>
    <name evidence="2" type="ORF">GCM10009559_24900</name>
</gene>